<feature type="binding site" evidence="4">
    <location>
        <position position="66"/>
    </location>
    <ligand>
        <name>substrate</name>
    </ligand>
</feature>
<keyword evidence="7" id="KW-1185">Reference proteome</keyword>
<dbReference type="Gene3D" id="3.40.50.10420">
    <property type="entry name" value="NagB/RpiA/CoA transferase-like"/>
    <property type="match status" value="1"/>
</dbReference>
<dbReference type="Proteomes" id="UP001139263">
    <property type="component" value="Unassembled WGS sequence"/>
</dbReference>
<comment type="cofactor">
    <cofactor evidence="5">
        <name>Mg(2+)</name>
        <dbReference type="ChEBI" id="CHEBI:18420"/>
    </cofactor>
</comment>
<comment type="caution">
    <text evidence="6">The sequence shown here is derived from an EMBL/GenBank/DDBJ whole genome shotgun (WGS) entry which is preliminary data.</text>
</comment>
<dbReference type="InterPro" id="IPR002698">
    <property type="entry name" value="FTHF_cligase"/>
</dbReference>
<dbReference type="RefSeq" id="WP_241714316.1">
    <property type="nucleotide sequence ID" value="NZ_JALBUF010000006.1"/>
</dbReference>
<dbReference type="GO" id="GO:0035999">
    <property type="term" value="P:tetrahydrofolate interconversion"/>
    <property type="evidence" value="ECO:0007669"/>
    <property type="project" value="TreeGrafter"/>
</dbReference>
<dbReference type="GO" id="GO:0005524">
    <property type="term" value="F:ATP binding"/>
    <property type="evidence" value="ECO:0007669"/>
    <property type="project" value="UniProtKB-KW"/>
</dbReference>
<evidence type="ECO:0000256" key="3">
    <source>
        <dbReference type="ARBA" id="ARBA00022840"/>
    </source>
</evidence>
<dbReference type="NCBIfam" id="TIGR02727">
    <property type="entry name" value="MTHFS_bact"/>
    <property type="match status" value="1"/>
</dbReference>
<evidence type="ECO:0000313" key="6">
    <source>
        <dbReference type="EMBL" id="MCI0183703.1"/>
    </source>
</evidence>
<dbReference type="EC" id="6.3.3.2" evidence="5"/>
<proteinExistence type="inferred from homology"/>
<dbReference type="Pfam" id="PF01812">
    <property type="entry name" value="5-FTHF_cyc-lig"/>
    <property type="match status" value="1"/>
</dbReference>
<comment type="catalytic activity">
    <reaction evidence="5">
        <text>(6S)-5-formyl-5,6,7,8-tetrahydrofolate + ATP = (6R)-5,10-methenyltetrahydrofolate + ADP + phosphate</text>
        <dbReference type="Rhea" id="RHEA:10488"/>
        <dbReference type="ChEBI" id="CHEBI:30616"/>
        <dbReference type="ChEBI" id="CHEBI:43474"/>
        <dbReference type="ChEBI" id="CHEBI:57455"/>
        <dbReference type="ChEBI" id="CHEBI:57457"/>
        <dbReference type="ChEBI" id="CHEBI:456216"/>
        <dbReference type="EC" id="6.3.3.2"/>
    </reaction>
</comment>
<evidence type="ECO:0000313" key="7">
    <source>
        <dbReference type="Proteomes" id="UP001139263"/>
    </source>
</evidence>
<gene>
    <name evidence="6" type="ORF">MM817_01994</name>
</gene>
<keyword evidence="5" id="KW-0479">Metal-binding</keyword>
<dbReference type="GO" id="GO:0046872">
    <property type="term" value="F:metal ion binding"/>
    <property type="evidence" value="ECO:0007669"/>
    <property type="project" value="UniProtKB-KW"/>
</dbReference>
<dbReference type="InterPro" id="IPR024185">
    <property type="entry name" value="FTHF_cligase-like_sf"/>
</dbReference>
<dbReference type="GO" id="GO:0009396">
    <property type="term" value="P:folic acid-containing compound biosynthetic process"/>
    <property type="evidence" value="ECO:0007669"/>
    <property type="project" value="TreeGrafter"/>
</dbReference>
<accession>A0A9X1VCN9</accession>
<name>A0A9X1VCN9_9BACL</name>
<feature type="binding site" evidence="4">
    <location>
        <begin position="15"/>
        <end position="19"/>
    </location>
    <ligand>
        <name>ATP</name>
        <dbReference type="ChEBI" id="CHEBI:30616"/>
    </ligand>
</feature>
<organism evidence="6 7">
    <name type="scientific">Sulfoacidibacillus ferrooxidans</name>
    <dbReference type="NCBI Taxonomy" id="2005001"/>
    <lineage>
        <taxon>Bacteria</taxon>
        <taxon>Bacillati</taxon>
        <taxon>Bacillota</taxon>
        <taxon>Bacilli</taxon>
        <taxon>Bacillales</taxon>
        <taxon>Alicyclobacillaceae</taxon>
        <taxon>Sulfoacidibacillus</taxon>
    </lineage>
</organism>
<evidence type="ECO:0000256" key="5">
    <source>
        <dbReference type="RuleBase" id="RU361279"/>
    </source>
</evidence>
<dbReference type="PANTHER" id="PTHR23407">
    <property type="entry name" value="ATPASE INHIBITOR/5-FORMYLTETRAHYDROFOLATE CYCLO-LIGASE"/>
    <property type="match status" value="1"/>
</dbReference>
<keyword evidence="6" id="KW-0436">Ligase</keyword>
<reference evidence="6" key="1">
    <citation type="submission" date="2022-03" db="EMBL/GenBank/DDBJ databases">
        <title>Draft Genome Sequence of Firmicute Strain S0AB, a Heterotrophic Iron/Sulfur-Oxidizing Extreme Acidophile.</title>
        <authorList>
            <person name="Vergara E."/>
            <person name="Pakostova E."/>
            <person name="Johnson D.B."/>
            <person name="Holmes D.S."/>
        </authorList>
    </citation>
    <scope>NUCLEOTIDE SEQUENCE</scope>
    <source>
        <strain evidence="6">S0AB</strain>
    </source>
</reference>
<sequence>MSRGDEMFDQVRQQKAALRKKMRAMREQVDPVQKRLFDEAIGHRVISSSVFESAQSILLYLDFSHEISTELIIRQALLLGKSVAAPVTKRGEQMIQAYPIDCVEQVHIGDFGMREPLSTGAPMAVEAFDLVIMPGLAFTHQGDRLGYGGGYYDRYLLHSKPSTVTMALAYDFQLVSDIPVQAFDIRVHRIITPTADIECMV</sequence>
<evidence type="ECO:0000256" key="1">
    <source>
        <dbReference type="ARBA" id="ARBA00010638"/>
    </source>
</evidence>
<dbReference type="InterPro" id="IPR037171">
    <property type="entry name" value="NagB/RpiA_transferase-like"/>
</dbReference>
<dbReference type="AlphaFoldDB" id="A0A9X1VCN9"/>
<comment type="similarity">
    <text evidence="1 5">Belongs to the 5-formyltetrahydrofolate cyclo-ligase family.</text>
</comment>
<keyword evidence="2 4" id="KW-0547">Nucleotide-binding</keyword>
<dbReference type="PANTHER" id="PTHR23407:SF1">
    <property type="entry name" value="5-FORMYLTETRAHYDROFOLATE CYCLO-LIGASE"/>
    <property type="match status" value="1"/>
</dbReference>
<dbReference type="SUPFAM" id="SSF100950">
    <property type="entry name" value="NagB/RpiA/CoA transferase-like"/>
    <property type="match status" value="1"/>
</dbReference>
<evidence type="ECO:0000256" key="4">
    <source>
        <dbReference type="PIRSR" id="PIRSR006806-1"/>
    </source>
</evidence>
<dbReference type="EMBL" id="JALBUF010000006">
    <property type="protein sequence ID" value="MCI0183703.1"/>
    <property type="molecule type" value="Genomic_DNA"/>
</dbReference>
<protein>
    <recommendedName>
        <fullName evidence="5">5-formyltetrahydrofolate cyclo-ligase</fullName>
        <ecNumber evidence="5">6.3.3.2</ecNumber>
    </recommendedName>
</protein>
<keyword evidence="3 4" id="KW-0067">ATP-binding</keyword>
<feature type="binding site" evidence="4">
    <location>
        <begin position="144"/>
        <end position="152"/>
    </location>
    <ligand>
        <name>ATP</name>
        <dbReference type="ChEBI" id="CHEBI:30616"/>
    </ligand>
</feature>
<dbReference type="GO" id="GO:0030272">
    <property type="term" value="F:5-formyltetrahydrofolate cyclo-ligase activity"/>
    <property type="evidence" value="ECO:0007669"/>
    <property type="project" value="UniProtKB-EC"/>
</dbReference>
<evidence type="ECO:0000256" key="2">
    <source>
        <dbReference type="ARBA" id="ARBA00022741"/>
    </source>
</evidence>
<feature type="binding site" evidence="4">
    <location>
        <position position="61"/>
    </location>
    <ligand>
        <name>substrate</name>
    </ligand>
</feature>
<keyword evidence="5" id="KW-0460">Magnesium</keyword>
<dbReference type="PIRSF" id="PIRSF006806">
    <property type="entry name" value="FTHF_cligase"/>
    <property type="match status" value="1"/>
</dbReference>